<dbReference type="RefSeq" id="WP_380747025.1">
    <property type="nucleotide sequence ID" value="NZ_JBHSRF010000003.1"/>
</dbReference>
<protein>
    <recommendedName>
        <fullName evidence="4">MFS transporter</fullName>
    </recommendedName>
</protein>
<feature type="transmembrane region" description="Helical" evidence="1">
    <location>
        <begin position="12"/>
        <end position="29"/>
    </location>
</feature>
<gene>
    <name evidence="2" type="ORF">ACFP1K_03710</name>
</gene>
<evidence type="ECO:0008006" key="4">
    <source>
        <dbReference type="Google" id="ProtNLM"/>
    </source>
</evidence>
<keyword evidence="1" id="KW-1133">Transmembrane helix</keyword>
<keyword evidence="1" id="KW-0472">Membrane</keyword>
<organism evidence="2 3">
    <name type="scientific">Sphaerisporangium aureirubrum</name>
    <dbReference type="NCBI Taxonomy" id="1544736"/>
    <lineage>
        <taxon>Bacteria</taxon>
        <taxon>Bacillati</taxon>
        <taxon>Actinomycetota</taxon>
        <taxon>Actinomycetes</taxon>
        <taxon>Streptosporangiales</taxon>
        <taxon>Streptosporangiaceae</taxon>
        <taxon>Sphaerisporangium</taxon>
    </lineage>
</organism>
<dbReference type="Proteomes" id="UP001596137">
    <property type="component" value="Unassembled WGS sequence"/>
</dbReference>
<feature type="transmembrane region" description="Helical" evidence="1">
    <location>
        <begin position="74"/>
        <end position="93"/>
    </location>
</feature>
<keyword evidence="1" id="KW-0812">Transmembrane</keyword>
<proteinExistence type="predicted"/>
<reference evidence="3" key="1">
    <citation type="journal article" date="2019" name="Int. J. Syst. Evol. Microbiol.">
        <title>The Global Catalogue of Microorganisms (GCM) 10K type strain sequencing project: providing services to taxonomists for standard genome sequencing and annotation.</title>
        <authorList>
            <consortium name="The Broad Institute Genomics Platform"/>
            <consortium name="The Broad Institute Genome Sequencing Center for Infectious Disease"/>
            <person name="Wu L."/>
            <person name="Ma J."/>
        </authorList>
    </citation>
    <scope>NUCLEOTIDE SEQUENCE [LARGE SCALE GENOMIC DNA]</scope>
    <source>
        <strain evidence="3">JCM 30346</strain>
    </source>
</reference>
<accession>A0ABW1NA69</accession>
<name>A0ABW1NA69_9ACTN</name>
<feature type="transmembrane region" description="Helical" evidence="1">
    <location>
        <begin position="36"/>
        <end position="54"/>
    </location>
</feature>
<keyword evidence="3" id="KW-1185">Reference proteome</keyword>
<comment type="caution">
    <text evidence="2">The sequence shown here is derived from an EMBL/GenBank/DDBJ whole genome shotgun (WGS) entry which is preliminary data.</text>
</comment>
<evidence type="ECO:0000313" key="3">
    <source>
        <dbReference type="Proteomes" id="UP001596137"/>
    </source>
</evidence>
<evidence type="ECO:0000256" key="1">
    <source>
        <dbReference type="SAM" id="Phobius"/>
    </source>
</evidence>
<sequence>MHVLAGGAFVRPEVVVAAALFTGAVGFALTGRQRGFGTLLVACFAAQYGMHHILGAGATSPLADAHHADGGLTPPLAMLVAHGLVAALSGWWLERGEVVLATLLRLLGHTLLDLRHLLGFVLLREPEAGRRGPRAATSRVTAGKKRILASVLSGRGPPTLSPLS</sequence>
<dbReference type="EMBL" id="JBHSRF010000003">
    <property type="protein sequence ID" value="MFC6080250.1"/>
    <property type="molecule type" value="Genomic_DNA"/>
</dbReference>
<evidence type="ECO:0000313" key="2">
    <source>
        <dbReference type="EMBL" id="MFC6080250.1"/>
    </source>
</evidence>